<accession>A0A9Q0IXK7</accession>
<comment type="caution">
    <text evidence="2">The sequence shown here is derived from an EMBL/GenBank/DDBJ whole genome shotgun (WGS) entry which is preliminary data.</text>
</comment>
<evidence type="ECO:0000259" key="1">
    <source>
        <dbReference type="Pfam" id="PF03732"/>
    </source>
</evidence>
<evidence type="ECO:0000313" key="2">
    <source>
        <dbReference type="EMBL" id="KAJ3614365.1"/>
    </source>
</evidence>
<dbReference type="EMBL" id="JANIIK010000034">
    <property type="protein sequence ID" value="KAJ3614365.1"/>
    <property type="molecule type" value="Genomic_DNA"/>
</dbReference>
<evidence type="ECO:0000313" key="3">
    <source>
        <dbReference type="Proteomes" id="UP001148018"/>
    </source>
</evidence>
<dbReference type="OrthoDB" id="3363185at2759"/>
<sequence>MWDTDSPCCALFKEFSDEMRRVFNRSLCGREAARELLRIRQGTRTTYDYAINFRMLAASCDWDQQALFDAFFSGLCELVKDELVSHYLPNNLDSLIDVAGRTDAHLWSRSNNSFGFTTVQSS</sequence>
<proteinExistence type="predicted"/>
<dbReference type="PANTHER" id="PTHR15503:SF36">
    <property type="entry name" value="RETROTRANSPOSON GAG-LIKE PROTEIN 5"/>
    <property type="match status" value="1"/>
</dbReference>
<dbReference type="InterPro" id="IPR005162">
    <property type="entry name" value="Retrotrans_gag_dom"/>
</dbReference>
<dbReference type="InterPro" id="IPR032567">
    <property type="entry name" value="RTL1-rel"/>
</dbReference>
<keyword evidence="3" id="KW-1185">Reference proteome</keyword>
<name>A0A9Q0IXK7_9TELE</name>
<gene>
    <name evidence="2" type="ORF">NHX12_017939</name>
</gene>
<reference evidence="2" key="1">
    <citation type="submission" date="2022-07" db="EMBL/GenBank/DDBJ databases">
        <title>Chromosome-level genome of Muraenolepis orangiensis.</title>
        <authorList>
            <person name="Kim J."/>
        </authorList>
    </citation>
    <scope>NUCLEOTIDE SEQUENCE</scope>
    <source>
        <strain evidence="2">KU_S4_2022</strain>
        <tissue evidence="2">Muscle</tissue>
    </source>
</reference>
<dbReference type="PANTHER" id="PTHR15503">
    <property type="entry name" value="LDOC1 RELATED"/>
    <property type="match status" value="1"/>
</dbReference>
<feature type="domain" description="Retrotransposon gag" evidence="1">
    <location>
        <begin position="12"/>
        <end position="75"/>
    </location>
</feature>
<dbReference type="AlphaFoldDB" id="A0A9Q0IXK7"/>
<dbReference type="Pfam" id="PF03732">
    <property type="entry name" value="Retrotrans_gag"/>
    <property type="match status" value="1"/>
</dbReference>
<protein>
    <recommendedName>
        <fullName evidence="1">Retrotransposon gag domain-containing protein</fullName>
    </recommendedName>
</protein>
<organism evidence="2 3">
    <name type="scientific">Muraenolepis orangiensis</name>
    <name type="common">Patagonian moray cod</name>
    <dbReference type="NCBI Taxonomy" id="630683"/>
    <lineage>
        <taxon>Eukaryota</taxon>
        <taxon>Metazoa</taxon>
        <taxon>Chordata</taxon>
        <taxon>Craniata</taxon>
        <taxon>Vertebrata</taxon>
        <taxon>Euteleostomi</taxon>
        <taxon>Actinopterygii</taxon>
        <taxon>Neopterygii</taxon>
        <taxon>Teleostei</taxon>
        <taxon>Neoteleostei</taxon>
        <taxon>Acanthomorphata</taxon>
        <taxon>Zeiogadaria</taxon>
        <taxon>Gadariae</taxon>
        <taxon>Gadiformes</taxon>
        <taxon>Muraenolepidoidei</taxon>
        <taxon>Muraenolepididae</taxon>
        <taxon>Muraenolepis</taxon>
    </lineage>
</organism>
<dbReference type="Proteomes" id="UP001148018">
    <property type="component" value="Unassembled WGS sequence"/>
</dbReference>